<name>A0A6J4N460_9ACTN</name>
<keyword evidence="2" id="KW-1133">Transmembrane helix</keyword>
<evidence type="ECO:0000256" key="2">
    <source>
        <dbReference type="SAM" id="Phobius"/>
    </source>
</evidence>
<feature type="compositionally biased region" description="Low complexity" evidence="1">
    <location>
        <begin position="1"/>
        <end position="19"/>
    </location>
</feature>
<proteinExistence type="predicted"/>
<evidence type="ECO:0000313" key="3">
    <source>
        <dbReference type="EMBL" id="CAA9376950.1"/>
    </source>
</evidence>
<protein>
    <submittedName>
        <fullName evidence="3">Uncharacterized protein</fullName>
    </submittedName>
</protein>
<feature type="region of interest" description="Disordered" evidence="1">
    <location>
        <begin position="1"/>
        <end position="28"/>
    </location>
</feature>
<feature type="transmembrane region" description="Helical" evidence="2">
    <location>
        <begin position="115"/>
        <end position="132"/>
    </location>
</feature>
<feature type="transmembrane region" description="Helical" evidence="2">
    <location>
        <begin position="92"/>
        <end position="109"/>
    </location>
</feature>
<keyword evidence="2" id="KW-0812">Transmembrane</keyword>
<organism evidence="3">
    <name type="scientific">uncultured Propionibacteriaceae bacterium</name>
    <dbReference type="NCBI Taxonomy" id="257457"/>
    <lineage>
        <taxon>Bacteria</taxon>
        <taxon>Bacillati</taxon>
        <taxon>Actinomycetota</taxon>
        <taxon>Actinomycetes</taxon>
        <taxon>Propionibacteriales</taxon>
        <taxon>Propionibacteriaceae</taxon>
        <taxon>environmental samples</taxon>
    </lineage>
</organism>
<dbReference type="AlphaFoldDB" id="A0A6J4N460"/>
<dbReference type="EMBL" id="CADCUO010000041">
    <property type="protein sequence ID" value="CAA9376950.1"/>
    <property type="molecule type" value="Genomic_DNA"/>
</dbReference>
<reference evidence="3" key="1">
    <citation type="submission" date="2020-02" db="EMBL/GenBank/DDBJ databases">
        <authorList>
            <person name="Meier V. D."/>
        </authorList>
    </citation>
    <scope>NUCLEOTIDE SEQUENCE</scope>
    <source>
        <strain evidence="3">AVDCRST_MAG75</strain>
    </source>
</reference>
<evidence type="ECO:0000256" key="1">
    <source>
        <dbReference type="SAM" id="MobiDB-lite"/>
    </source>
</evidence>
<accession>A0A6J4N460</accession>
<gene>
    <name evidence="3" type="ORF">AVDCRST_MAG75-617</name>
</gene>
<keyword evidence="2" id="KW-0472">Membrane</keyword>
<sequence>MSEQIPPQYRPQQARPRQPGGAHHVDPETRRDVAAALAARTELGPEYEEHVAAGLAERVEQLAAMRTAELRHAAEVSGNQESAERTSLRHRFVLGIVSLGAGIPITAISADQSGLLGLVVAWAGIVGVNVAAGRSHLRR</sequence>